<gene>
    <name evidence="2" type="ORF">PV05_11104</name>
</gene>
<keyword evidence="3" id="KW-1185">Reference proteome</keyword>
<protein>
    <submittedName>
        <fullName evidence="2">Uncharacterized protein</fullName>
    </submittedName>
</protein>
<dbReference type="EMBL" id="KN847323">
    <property type="protein sequence ID" value="KIW49424.1"/>
    <property type="molecule type" value="Genomic_DNA"/>
</dbReference>
<dbReference type="Proteomes" id="UP000054342">
    <property type="component" value="Unassembled WGS sequence"/>
</dbReference>
<dbReference type="GeneID" id="25333012"/>
<accession>A0A0D2ENK2</accession>
<feature type="compositionally biased region" description="Pro residues" evidence="1">
    <location>
        <begin position="209"/>
        <end position="226"/>
    </location>
</feature>
<evidence type="ECO:0000256" key="1">
    <source>
        <dbReference type="SAM" id="MobiDB-lite"/>
    </source>
</evidence>
<dbReference type="RefSeq" id="XP_013310008.1">
    <property type="nucleotide sequence ID" value="XM_013454554.1"/>
</dbReference>
<evidence type="ECO:0000313" key="2">
    <source>
        <dbReference type="EMBL" id="KIW49424.1"/>
    </source>
</evidence>
<feature type="region of interest" description="Disordered" evidence="1">
    <location>
        <begin position="48"/>
        <end position="75"/>
    </location>
</feature>
<evidence type="ECO:0000313" key="3">
    <source>
        <dbReference type="Proteomes" id="UP000054342"/>
    </source>
</evidence>
<dbReference type="HOGENOM" id="CLU_1049860_0_0_1"/>
<organism evidence="2 3">
    <name type="scientific">Exophiala xenobiotica</name>
    <dbReference type="NCBI Taxonomy" id="348802"/>
    <lineage>
        <taxon>Eukaryota</taxon>
        <taxon>Fungi</taxon>
        <taxon>Dikarya</taxon>
        <taxon>Ascomycota</taxon>
        <taxon>Pezizomycotina</taxon>
        <taxon>Eurotiomycetes</taxon>
        <taxon>Chaetothyriomycetidae</taxon>
        <taxon>Chaetothyriales</taxon>
        <taxon>Herpotrichiellaceae</taxon>
        <taxon>Exophiala</taxon>
    </lineage>
</organism>
<dbReference type="AlphaFoldDB" id="A0A0D2ENK2"/>
<sequence length="265" mass="29825">MYPPRWKTSPRREEPVLCTTFTVTTTIVSTTTTIHDERLLWPDIRTKGKWPSAQSSSSSDKRNPRLTQVGRSKTKIRWSPDKSSLMAFQRTAMKAETQRPKSLETTTCSRNQKTCYLCCFLHRIRPHYGRKSDLGRSGQGVCHEEKVYAPSLINVYTNLSIFVLFCVRSSIINLANTPLALGHRCRSRQTFRPLRVPRMGVVGVLRRPPCSPPPPPPPPVGCPPRTPQPLVVQASDHRCRPASGHSVTTFNTSMASTMPLRCSEL</sequence>
<reference evidence="2 3" key="1">
    <citation type="submission" date="2015-01" db="EMBL/GenBank/DDBJ databases">
        <title>The Genome Sequence of Exophiala xenobiotica CBS118157.</title>
        <authorList>
            <consortium name="The Broad Institute Genomics Platform"/>
            <person name="Cuomo C."/>
            <person name="de Hoog S."/>
            <person name="Gorbushina A."/>
            <person name="Stielow B."/>
            <person name="Teixiera M."/>
            <person name="Abouelleil A."/>
            <person name="Chapman S.B."/>
            <person name="Priest M."/>
            <person name="Young S.K."/>
            <person name="Wortman J."/>
            <person name="Nusbaum C."/>
            <person name="Birren B."/>
        </authorList>
    </citation>
    <scope>NUCLEOTIDE SEQUENCE [LARGE SCALE GENOMIC DNA]</scope>
    <source>
        <strain evidence="2 3">CBS 118157</strain>
    </source>
</reference>
<proteinExistence type="predicted"/>
<name>A0A0D2ENK2_9EURO</name>
<feature type="region of interest" description="Disordered" evidence="1">
    <location>
        <begin position="207"/>
        <end position="226"/>
    </location>
</feature>